<dbReference type="EMBL" id="DVOE01000006">
    <property type="protein sequence ID" value="HIU98309.1"/>
    <property type="molecule type" value="Genomic_DNA"/>
</dbReference>
<evidence type="ECO:0000313" key="14">
    <source>
        <dbReference type="EMBL" id="HIU98309.1"/>
    </source>
</evidence>
<protein>
    <recommendedName>
        <fullName evidence="12">UDP-N-acetylglucosamine 1-carboxyvinyltransferase</fullName>
        <ecNumber evidence="12">2.5.1.7</ecNumber>
    </recommendedName>
    <alternativeName>
        <fullName evidence="12">Enoylpyruvate transferase</fullName>
    </alternativeName>
    <alternativeName>
        <fullName evidence="12">UDP-N-acetylglucosamine enolpyruvyl transferase</fullName>
        <shortName evidence="12">EPT</shortName>
    </alternativeName>
</protein>
<name>A0A9D1N8P1_9FIRM</name>
<reference evidence="14" key="1">
    <citation type="submission" date="2020-10" db="EMBL/GenBank/DDBJ databases">
        <authorList>
            <person name="Gilroy R."/>
        </authorList>
    </citation>
    <scope>NUCLEOTIDE SEQUENCE</scope>
    <source>
        <strain evidence="14">10406</strain>
    </source>
</reference>
<dbReference type="InterPro" id="IPR013792">
    <property type="entry name" value="RNA3'P_cycl/enolpyr_Trfase_a/b"/>
</dbReference>
<dbReference type="GO" id="GO:0009252">
    <property type="term" value="P:peptidoglycan biosynthetic process"/>
    <property type="evidence" value="ECO:0007669"/>
    <property type="project" value="UniProtKB-UniRule"/>
</dbReference>
<dbReference type="InterPro" id="IPR005750">
    <property type="entry name" value="UDP_GlcNAc_COvinyl_MurA"/>
</dbReference>
<dbReference type="Pfam" id="PF00275">
    <property type="entry name" value="EPSP_synthase"/>
    <property type="match status" value="1"/>
</dbReference>
<feature type="binding site" evidence="12">
    <location>
        <position position="96"/>
    </location>
    <ligand>
        <name>UDP-N-acetyl-alpha-D-glucosamine</name>
        <dbReference type="ChEBI" id="CHEBI:57705"/>
    </ligand>
</feature>
<organism evidence="14 15">
    <name type="scientific">Candidatus Limadaptatus stercoripullorum</name>
    <dbReference type="NCBI Taxonomy" id="2840846"/>
    <lineage>
        <taxon>Bacteria</taxon>
        <taxon>Bacillati</taxon>
        <taxon>Bacillota</taxon>
        <taxon>Clostridia</taxon>
        <taxon>Eubacteriales</taxon>
        <taxon>Candidatus Limadaptatus</taxon>
    </lineage>
</organism>
<keyword evidence="4 12" id="KW-0132">Cell division</keyword>
<comment type="catalytic activity">
    <reaction evidence="11 12">
        <text>phosphoenolpyruvate + UDP-N-acetyl-alpha-D-glucosamine = UDP-N-acetyl-3-O-(1-carboxyvinyl)-alpha-D-glucosamine + phosphate</text>
        <dbReference type="Rhea" id="RHEA:18681"/>
        <dbReference type="ChEBI" id="CHEBI:43474"/>
        <dbReference type="ChEBI" id="CHEBI:57705"/>
        <dbReference type="ChEBI" id="CHEBI:58702"/>
        <dbReference type="ChEBI" id="CHEBI:68483"/>
        <dbReference type="EC" id="2.5.1.7"/>
    </reaction>
</comment>
<evidence type="ECO:0000256" key="9">
    <source>
        <dbReference type="ARBA" id="ARBA00023316"/>
    </source>
</evidence>
<dbReference type="InterPro" id="IPR050068">
    <property type="entry name" value="MurA_subfamily"/>
</dbReference>
<accession>A0A9D1N8P1</accession>
<evidence type="ECO:0000256" key="6">
    <source>
        <dbReference type="ARBA" id="ARBA00022960"/>
    </source>
</evidence>
<proteinExistence type="inferred from homology"/>
<dbReference type="HAMAP" id="MF_00111">
    <property type="entry name" value="MurA"/>
    <property type="match status" value="1"/>
</dbReference>
<gene>
    <name evidence="12 14" type="primary">murA</name>
    <name evidence="14" type="ORF">IAC73_00495</name>
</gene>
<keyword evidence="7 12" id="KW-0573">Peptidoglycan synthesis</keyword>
<dbReference type="InterPro" id="IPR036968">
    <property type="entry name" value="Enolpyruvate_Tfrase_sf"/>
</dbReference>
<keyword evidence="8 12" id="KW-0131">Cell cycle</keyword>
<evidence type="ECO:0000259" key="13">
    <source>
        <dbReference type="Pfam" id="PF00275"/>
    </source>
</evidence>
<keyword evidence="3 12" id="KW-0963">Cytoplasm</keyword>
<evidence type="ECO:0000256" key="1">
    <source>
        <dbReference type="ARBA" id="ARBA00004496"/>
    </source>
</evidence>
<feature type="binding site" evidence="12">
    <location>
        <begin position="27"/>
        <end position="28"/>
    </location>
    <ligand>
        <name>phosphoenolpyruvate</name>
        <dbReference type="ChEBI" id="CHEBI:58702"/>
    </ligand>
</feature>
<comment type="subcellular location">
    <subcellularLocation>
        <location evidence="1 12">Cytoplasm</location>
    </subcellularLocation>
</comment>
<evidence type="ECO:0000256" key="2">
    <source>
        <dbReference type="ARBA" id="ARBA00004752"/>
    </source>
</evidence>
<dbReference type="SUPFAM" id="SSF55205">
    <property type="entry name" value="EPT/RTPC-like"/>
    <property type="match status" value="1"/>
</dbReference>
<keyword evidence="6 12" id="KW-0133">Cell shape</keyword>
<dbReference type="GO" id="GO:0019277">
    <property type="term" value="P:UDP-N-acetylgalactosamine biosynthetic process"/>
    <property type="evidence" value="ECO:0007669"/>
    <property type="project" value="InterPro"/>
</dbReference>
<dbReference type="GO" id="GO:0051301">
    <property type="term" value="P:cell division"/>
    <property type="evidence" value="ECO:0007669"/>
    <property type="project" value="UniProtKB-KW"/>
</dbReference>
<keyword evidence="9 12" id="KW-0961">Cell wall biogenesis/degradation</keyword>
<dbReference type="Proteomes" id="UP000886857">
    <property type="component" value="Unassembled WGS sequence"/>
</dbReference>
<dbReference type="EC" id="2.5.1.7" evidence="12"/>
<evidence type="ECO:0000313" key="15">
    <source>
        <dbReference type="Proteomes" id="UP000886857"/>
    </source>
</evidence>
<evidence type="ECO:0000256" key="7">
    <source>
        <dbReference type="ARBA" id="ARBA00022984"/>
    </source>
</evidence>
<dbReference type="GO" id="GO:0008360">
    <property type="term" value="P:regulation of cell shape"/>
    <property type="evidence" value="ECO:0007669"/>
    <property type="project" value="UniProtKB-KW"/>
</dbReference>
<comment type="caution">
    <text evidence="12">Lacks conserved residue(s) required for the propagation of feature annotation.</text>
</comment>
<dbReference type="PANTHER" id="PTHR43783">
    <property type="entry name" value="UDP-N-ACETYLGLUCOSAMINE 1-CARBOXYVINYLTRANSFERASE"/>
    <property type="match status" value="1"/>
</dbReference>
<evidence type="ECO:0000256" key="10">
    <source>
        <dbReference type="ARBA" id="ARBA00038367"/>
    </source>
</evidence>
<reference evidence="14" key="2">
    <citation type="journal article" date="2021" name="PeerJ">
        <title>Extensive microbial diversity within the chicken gut microbiome revealed by metagenomics and culture.</title>
        <authorList>
            <person name="Gilroy R."/>
            <person name="Ravi A."/>
            <person name="Getino M."/>
            <person name="Pursley I."/>
            <person name="Horton D.L."/>
            <person name="Alikhan N.F."/>
            <person name="Baker D."/>
            <person name="Gharbi K."/>
            <person name="Hall N."/>
            <person name="Watson M."/>
            <person name="Adriaenssens E.M."/>
            <person name="Foster-Nyarko E."/>
            <person name="Jarju S."/>
            <person name="Secka A."/>
            <person name="Antonio M."/>
            <person name="Oren A."/>
            <person name="Chaudhuri R.R."/>
            <person name="La Ragione R."/>
            <person name="Hildebrand F."/>
            <person name="Pallen M.J."/>
        </authorList>
    </citation>
    <scope>NUCLEOTIDE SEQUENCE</scope>
    <source>
        <strain evidence="14">10406</strain>
    </source>
</reference>
<dbReference type="PANTHER" id="PTHR43783:SF1">
    <property type="entry name" value="UDP-N-ACETYLGLUCOSAMINE 1-CARBOXYVINYLTRANSFERASE"/>
    <property type="match status" value="1"/>
</dbReference>
<dbReference type="GO" id="GO:0008760">
    <property type="term" value="F:UDP-N-acetylglucosamine 1-carboxyvinyltransferase activity"/>
    <property type="evidence" value="ECO:0007669"/>
    <property type="project" value="UniProtKB-UniRule"/>
</dbReference>
<dbReference type="NCBIfam" id="TIGR01072">
    <property type="entry name" value="murA"/>
    <property type="match status" value="1"/>
</dbReference>
<evidence type="ECO:0000256" key="11">
    <source>
        <dbReference type="ARBA" id="ARBA00047527"/>
    </source>
</evidence>
<feature type="binding site" evidence="12">
    <location>
        <position position="330"/>
    </location>
    <ligand>
        <name>UDP-N-acetyl-alpha-D-glucosamine</name>
        <dbReference type="ChEBI" id="CHEBI:57705"/>
    </ligand>
</feature>
<dbReference type="NCBIfam" id="NF006873">
    <property type="entry name" value="PRK09369.1"/>
    <property type="match status" value="1"/>
</dbReference>
<comment type="similarity">
    <text evidence="10 12">Belongs to the EPSP synthase family. MurA subfamily.</text>
</comment>
<evidence type="ECO:0000256" key="4">
    <source>
        <dbReference type="ARBA" id="ARBA00022618"/>
    </source>
</evidence>
<feature type="binding site" evidence="12">
    <location>
        <position position="308"/>
    </location>
    <ligand>
        <name>UDP-N-acetyl-alpha-D-glucosamine</name>
        <dbReference type="ChEBI" id="CHEBI:57705"/>
    </ligand>
</feature>
<keyword evidence="12" id="KW-0670">Pyruvate</keyword>
<comment type="caution">
    <text evidence="14">The sequence shown here is derived from an EMBL/GenBank/DDBJ whole genome shotgun (WGS) entry which is preliminary data.</text>
</comment>
<dbReference type="GO" id="GO:0005737">
    <property type="term" value="C:cytoplasm"/>
    <property type="evidence" value="ECO:0007669"/>
    <property type="project" value="UniProtKB-SubCell"/>
</dbReference>
<dbReference type="GO" id="GO:0071555">
    <property type="term" value="P:cell wall organization"/>
    <property type="evidence" value="ECO:0007669"/>
    <property type="project" value="UniProtKB-KW"/>
</dbReference>
<dbReference type="AlphaFoldDB" id="A0A9D1N8P1"/>
<comment type="function">
    <text evidence="12">Cell wall formation. Adds enolpyruvyl to UDP-N-acetylglucosamine.</text>
</comment>
<evidence type="ECO:0000256" key="5">
    <source>
        <dbReference type="ARBA" id="ARBA00022679"/>
    </source>
</evidence>
<feature type="domain" description="Enolpyruvate transferase" evidence="13">
    <location>
        <begin position="11"/>
        <end position="407"/>
    </location>
</feature>
<feature type="active site" description="Proton donor" evidence="12">
    <location>
        <position position="120"/>
    </location>
</feature>
<comment type="pathway">
    <text evidence="2 12">Cell wall biogenesis; peptidoglycan biosynthesis.</text>
</comment>
<dbReference type="CDD" id="cd01555">
    <property type="entry name" value="UdpNAET"/>
    <property type="match status" value="1"/>
</dbReference>
<evidence type="ECO:0000256" key="12">
    <source>
        <dbReference type="HAMAP-Rule" id="MF_00111"/>
    </source>
</evidence>
<keyword evidence="5 12" id="KW-0808">Transferase</keyword>
<dbReference type="InterPro" id="IPR001986">
    <property type="entry name" value="Enolpyruvate_Tfrase_dom"/>
</dbReference>
<evidence type="ECO:0000256" key="8">
    <source>
        <dbReference type="ARBA" id="ARBA00023306"/>
    </source>
</evidence>
<feature type="modified residue" description="2-(S-cysteinyl)pyruvic acid O-phosphothioketal" evidence="12">
    <location>
        <position position="120"/>
    </location>
</feature>
<evidence type="ECO:0000256" key="3">
    <source>
        <dbReference type="ARBA" id="ARBA00022490"/>
    </source>
</evidence>
<sequence length="421" mass="43493">MKREREARLVVRGGKKLLGDVTVHGAKNAVLPMLAAGMLSDEPVTLTDCPRITDVEDMATMLGALGCAVTREGRSMTVCGGCLGSETPAELAGVMRSSVFMLAPMLVRTGEARMHAPGGCRIGARPTDIHLDGLRRLGAKISEEDGCIVCRADRLKGADIVLRYPSVGATENLLMAATAAEGRTRIIGAAREPEISSLADLLRKMGAAVGGEGTPVLTVEGAGRLSGAVAAPVPDRIVAATVLTAVAVCGGKVALSGAQIGHLGAVLSRLLSGGTRLTEHGGVLIFESDGVPSPCRIETGPYPLFPTDMQAPLMAYMCFARGTSSVRETVFESRFAHAAELAKMGAEIGVAGSYAFVNGRGELKGARVHAPDLRGGAGLVIAALAAEGESVISGVGHIDRGYERIEELFSSLGADIVRTGE</sequence>
<dbReference type="Gene3D" id="3.65.10.10">
    <property type="entry name" value="Enolpyruvate transferase domain"/>
    <property type="match status" value="2"/>
</dbReference>